<feature type="region of interest" description="Disordered" evidence="1">
    <location>
        <begin position="559"/>
        <end position="579"/>
    </location>
</feature>
<feature type="region of interest" description="Disordered" evidence="1">
    <location>
        <begin position="864"/>
        <end position="896"/>
    </location>
</feature>
<feature type="region of interest" description="Disordered" evidence="1">
    <location>
        <begin position="1"/>
        <end position="37"/>
    </location>
</feature>
<comment type="caution">
    <text evidence="2">The sequence shown here is derived from an EMBL/GenBank/DDBJ whole genome shotgun (WGS) entry which is preliminary data.</text>
</comment>
<proteinExistence type="predicted"/>
<dbReference type="EMBL" id="PDNB01000167">
    <property type="protein sequence ID" value="PGH01772.1"/>
    <property type="molecule type" value="Genomic_DNA"/>
</dbReference>
<reference evidence="2 3" key="1">
    <citation type="submission" date="2017-10" db="EMBL/GenBank/DDBJ databases">
        <title>Comparative genomics in systemic dimorphic fungi from Ajellomycetaceae.</title>
        <authorList>
            <person name="Munoz J.F."/>
            <person name="Mcewen J.G."/>
            <person name="Clay O.K."/>
            <person name="Cuomo C.A."/>
        </authorList>
    </citation>
    <scope>NUCLEOTIDE SEQUENCE [LARGE SCALE GENOMIC DNA]</scope>
    <source>
        <strain evidence="2 3">UAMH5409</strain>
    </source>
</reference>
<keyword evidence="3" id="KW-1185">Reference proteome</keyword>
<evidence type="ECO:0000256" key="1">
    <source>
        <dbReference type="SAM" id="MobiDB-lite"/>
    </source>
</evidence>
<feature type="compositionally biased region" description="Low complexity" evidence="1">
    <location>
        <begin position="528"/>
        <end position="542"/>
    </location>
</feature>
<evidence type="ECO:0000313" key="3">
    <source>
        <dbReference type="Proteomes" id="UP000223968"/>
    </source>
</evidence>
<gene>
    <name evidence="2" type="ORF">AJ79_07820</name>
</gene>
<feature type="compositionally biased region" description="Basic and acidic residues" evidence="1">
    <location>
        <begin position="568"/>
        <end position="579"/>
    </location>
</feature>
<feature type="region of interest" description="Disordered" evidence="1">
    <location>
        <begin position="719"/>
        <end position="745"/>
    </location>
</feature>
<dbReference type="OrthoDB" id="5401902at2759"/>
<sequence length="930" mass="100833">MQSMDEGRSSQMGGLEGGQENAHGTLPHSSSNETNSRRYDISTLLDIGRRLGAKTVAPLRHRREESGSRILAEKPINRRRISSTFSMGIEDGVLPSQANGFQHPRRQPVNAPQGHLAQIDAGFARFLKEHASPKHHRVTAGGRIVPMNPQVSPAPEFKLPIRSAEQFEPKKTNGVYPPNRPLETGTEYKGDNEVFQQTGSHADMFRNGSSVPNSTGPPQGLDTGDYYQVPPTVAGPSTEVTSAQRAYPQLHSSILSNLVHGERIEHLAPESTSVSSGVSMPNLDGTDNSGWAPNNAPQYYVPPPLEQALPAPYAAQQGALIGMYPLEQSGLMMAATSQLFPIQAMPFNQSMVQPAQAPNMAMHPTSLPGNMMHSGALEQTTQEFNRLKDQLTNLDRYLALHTWEVDPAAKKILIDQRVDLVVKIDAARTMKEQLESLMESMNPRATGENLSFGYGQVSSDMGGQPASWTSNIGQYANNNCFGNLNLAGGLMVPGMGMPMIQPFNGSFPNQEGLPVASAGPISSLDAWQNSNGSNNGNIPQNNATSADQMADDTCAMYEGGQSSQTSVVRKESEHVDSWEKRKGTAPFELSRVYHEIEQAASRGDPLGPLIEELAMVARDLNVSDFVRNQAQIIRQEQLSRGVDSTGNQLALIPYQGPTTSFGDNANNAHVGMMQPQVVSQEAMRQNYVLHTPQKNHVSLSQATVGIDQGLCNRKVDNKALQSKKGKAKAESIEPEEDEQQAQAAADSAFLRSLEDSNRLRNVFKRQEESPTPARKVVGSEQHNATCGSTNAGNAMGLVSNQQNAARSNDILFGQWKPLGLGGQPQKANTSTAFQNVTAYGMLPRFDGAGDSDGRDPKAATTVVSKSAGGNAAKTELGTGANKNSGEKWYRKAPRQSPNAMDVRAFFALLREQEKEALQKHRNQKESRPFG</sequence>
<protein>
    <submittedName>
        <fullName evidence="2">Uncharacterized protein</fullName>
    </submittedName>
</protein>
<feature type="region of interest" description="Disordered" evidence="1">
    <location>
        <begin position="518"/>
        <end position="545"/>
    </location>
</feature>
<organism evidence="2 3">
    <name type="scientific">Helicocarpus griseus UAMH5409</name>
    <dbReference type="NCBI Taxonomy" id="1447875"/>
    <lineage>
        <taxon>Eukaryota</taxon>
        <taxon>Fungi</taxon>
        <taxon>Dikarya</taxon>
        <taxon>Ascomycota</taxon>
        <taxon>Pezizomycotina</taxon>
        <taxon>Eurotiomycetes</taxon>
        <taxon>Eurotiomycetidae</taxon>
        <taxon>Onygenales</taxon>
        <taxon>Ajellomycetaceae</taxon>
        <taxon>Helicocarpus</taxon>
    </lineage>
</organism>
<name>A0A2B7WZ53_9EURO</name>
<accession>A0A2B7WZ53</accession>
<evidence type="ECO:0000313" key="2">
    <source>
        <dbReference type="EMBL" id="PGH01772.1"/>
    </source>
</evidence>
<dbReference type="Proteomes" id="UP000223968">
    <property type="component" value="Unassembled WGS sequence"/>
</dbReference>
<dbReference type="STRING" id="1447875.A0A2B7WZ53"/>
<dbReference type="AlphaFoldDB" id="A0A2B7WZ53"/>